<dbReference type="Proteomes" id="UP000641932">
    <property type="component" value="Unassembled WGS sequence"/>
</dbReference>
<reference evidence="5" key="1">
    <citation type="journal article" date="2014" name="Int. J. Syst. Evol. Microbiol.">
        <title>Complete genome sequence of Corynebacterium casei LMG S-19264T (=DSM 44701T), isolated from a smear-ripened cheese.</title>
        <authorList>
            <consortium name="US DOE Joint Genome Institute (JGI-PGF)"/>
            <person name="Walter F."/>
            <person name="Albersmeier A."/>
            <person name="Kalinowski J."/>
            <person name="Ruckert C."/>
        </authorList>
    </citation>
    <scope>NUCLEOTIDE SEQUENCE</scope>
    <source>
        <strain evidence="5">CGMCC 4.7201</strain>
    </source>
</reference>
<dbReference type="InterPro" id="IPR011051">
    <property type="entry name" value="RmlC_Cupin_sf"/>
</dbReference>
<evidence type="ECO:0000256" key="2">
    <source>
        <dbReference type="RuleBase" id="RU003457"/>
    </source>
</evidence>
<comment type="caution">
    <text evidence="5">The sequence shown here is derived from an EMBL/GenBank/DDBJ whole genome shotgun (WGS) entry which is preliminary data.</text>
</comment>
<comment type="similarity">
    <text evidence="1 2">Belongs to the pirin family.</text>
</comment>
<evidence type="ECO:0008006" key="7">
    <source>
        <dbReference type="Google" id="ProtNLM"/>
    </source>
</evidence>
<dbReference type="InterPro" id="IPR003829">
    <property type="entry name" value="Pirin_N_dom"/>
</dbReference>
<dbReference type="SUPFAM" id="SSF51182">
    <property type="entry name" value="RmlC-like cupins"/>
    <property type="match status" value="1"/>
</dbReference>
<evidence type="ECO:0000256" key="1">
    <source>
        <dbReference type="ARBA" id="ARBA00008416"/>
    </source>
</evidence>
<feature type="domain" description="Pirin N-terminal" evidence="3">
    <location>
        <begin position="2"/>
        <end position="50"/>
    </location>
</feature>
<name>A0A918DV57_9ACTN</name>
<sequence length="221" mass="23201">MHSDSTGGGGVLGGGDTQWMTAGGGILHIEAPPEELVMSGGLFHGLQLWVNLPREQKMMNPKYQDIGGGQVKLLTTPDGGSLLRLIAGGLDGHSGPGVTQTPITLIHATISPGAEITLPWRPDFNALVYALAGRGTAGAEGRPFETGQAVAFGRGDSVTLRAAETQESRSPDLEVVLLGGRPIREPMVQYGPFVMNSQVELAQAFEDFKAGRLGQIPAEHV</sequence>
<dbReference type="PANTHER" id="PTHR13903">
    <property type="entry name" value="PIRIN-RELATED"/>
    <property type="match status" value="1"/>
</dbReference>
<evidence type="ECO:0000313" key="6">
    <source>
        <dbReference type="Proteomes" id="UP000641932"/>
    </source>
</evidence>
<keyword evidence="6" id="KW-1185">Reference proteome</keyword>
<evidence type="ECO:0000259" key="3">
    <source>
        <dbReference type="Pfam" id="PF02678"/>
    </source>
</evidence>
<evidence type="ECO:0000259" key="4">
    <source>
        <dbReference type="Pfam" id="PF05726"/>
    </source>
</evidence>
<feature type="domain" description="Pirin C-terminal" evidence="4">
    <location>
        <begin position="106"/>
        <end position="213"/>
    </location>
</feature>
<dbReference type="EMBL" id="BMMS01000006">
    <property type="protein sequence ID" value="GGO84642.1"/>
    <property type="molecule type" value="Genomic_DNA"/>
</dbReference>
<accession>A0A918DV57</accession>
<dbReference type="CDD" id="cd02247">
    <property type="entry name" value="cupin_pirin_C"/>
    <property type="match status" value="1"/>
</dbReference>
<dbReference type="Pfam" id="PF05726">
    <property type="entry name" value="Pirin_C"/>
    <property type="match status" value="1"/>
</dbReference>
<reference evidence="5" key="2">
    <citation type="submission" date="2020-09" db="EMBL/GenBank/DDBJ databases">
        <authorList>
            <person name="Sun Q."/>
            <person name="Zhou Y."/>
        </authorList>
    </citation>
    <scope>NUCLEOTIDE SEQUENCE</scope>
    <source>
        <strain evidence="5">CGMCC 4.7201</strain>
    </source>
</reference>
<proteinExistence type="inferred from homology"/>
<evidence type="ECO:0000313" key="5">
    <source>
        <dbReference type="EMBL" id="GGO84642.1"/>
    </source>
</evidence>
<dbReference type="InterPro" id="IPR008778">
    <property type="entry name" value="Pirin_C_dom"/>
</dbReference>
<dbReference type="AlphaFoldDB" id="A0A918DV57"/>
<dbReference type="PIRSF" id="PIRSF006232">
    <property type="entry name" value="Pirin"/>
    <property type="match status" value="1"/>
</dbReference>
<dbReference type="InterPro" id="IPR014710">
    <property type="entry name" value="RmlC-like_jellyroll"/>
</dbReference>
<organism evidence="5 6">
    <name type="scientific">Wenjunlia tyrosinilytica</name>
    <dbReference type="NCBI Taxonomy" id="1544741"/>
    <lineage>
        <taxon>Bacteria</taxon>
        <taxon>Bacillati</taxon>
        <taxon>Actinomycetota</taxon>
        <taxon>Actinomycetes</taxon>
        <taxon>Kitasatosporales</taxon>
        <taxon>Streptomycetaceae</taxon>
        <taxon>Wenjunlia</taxon>
    </lineage>
</organism>
<gene>
    <name evidence="5" type="ORF">GCM10012280_16580</name>
</gene>
<dbReference type="PANTHER" id="PTHR13903:SF8">
    <property type="entry name" value="PIRIN"/>
    <property type="match status" value="1"/>
</dbReference>
<dbReference type="InterPro" id="IPR012093">
    <property type="entry name" value="Pirin"/>
</dbReference>
<protein>
    <recommendedName>
        <fullName evidence="7">Pirin-like protein</fullName>
    </recommendedName>
</protein>
<dbReference type="Pfam" id="PF02678">
    <property type="entry name" value="Pirin"/>
    <property type="match status" value="1"/>
</dbReference>
<dbReference type="Gene3D" id="2.60.120.10">
    <property type="entry name" value="Jelly Rolls"/>
    <property type="match status" value="1"/>
</dbReference>